<organism evidence="3 4">
    <name type="scientific">Bifidobacterium aquikefiri</name>
    <dbReference type="NCBI Taxonomy" id="1653207"/>
    <lineage>
        <taxon>Bacteria</taxon>
        <taxon>Bacillati</taxon>
        <taxon>Actinomycetota</taxon>
        <taxon>Actinomycetes</taxon>
        <taxon>Bifidobacteriales</taxon>
        <taxon>Bifidobacteriaceae</taxon>
        <taxon>Bifidobacterium</taxon>
    </lineage>
</organism>
<dbReference type="Pfam" id="PF20171">
    <property type="entry name" value="OpcA_G6PD_C"/>
    <property type="match status" value="1"/>
</dbReference>
<accession>A0A261G8J5</accession>
<evidence type="ECO:0000259" key="1">
    <source>
        <dbReference type="Pfam" id="PF10128"/>
    </source>
</evidence>
<dbReference type="GeneID" id="98295048"/>
<dbReference type="Pfam" id="PF10128">
    <property type="entry name" value="OpcA_G6PD_assem"/>
    <property type="match status" value="1"/>
</dbReference>
<feature type="domain" description="Glucose-6-phosphate dehydrogenase assembly protein OpcA C-terminal" evidence="2">
    <location>
        <begin position="168"/>
        <end position="299"/>
    </location>
</feature>
<dbReference type="PANTHER" id="PTHR38658:SF1">
    <property type="entry name" value="OXPP CYCLE PROTEIN OPCA-RELATED"/>
    <property type="match status" value="1"/>
</dbReference>
<dbReference type="Proteomes" id="UP000216451">
    <property type="component" value="Unassembled WGS sequence"/>
</dbReference>
<dbReference type="PANTHER" id="PTHR38658">
    <property type="entry name" value="OXPP CYCLE PROTEIN OPCA-RELATED"/>
    <property type="match status" value="1"/>
</dbReference>
<feature type="domain" description="Glucose-6-phosphate dehydrogenase assembly protein OpcA N-terminal" evidence="1">
    <location>
        <begin position="51"/>
        <end position="162"/>
    </location>
</feature>
<dbReference type="InterPro" id="IPR046801">
    <property type="entry name" value="OpcA_G6PD_N"/>
</dbReference>
<dbReference type="RefSeq" id="WP_094692372.1">
    <property type="nucleotide sequence ID" value="NZ_CALENZ010000020.1"/>
</dbReference>
<evidence type="ECO:0000259" key="2">
    <source>
        <dbReference type="Pfam" id="PF20171"/>
    </source>
</evidence>
<dbReference type="InterPro" id="IPR046802">
    <property type="entry name" value="OpcA_G6PD_C"/>
</dbReference>
<dbReference type="OrthoDB" id="128564at2"/>
<evidence type="ECO:0000313" key="4">
    <source>
        <dbReference type="Proteomes" id="UP000216451"/>
    </source>
</evidence>
<dbReference type="EMBL" id="MWXA01000003">
    <property type="protein sequence ID" value="OZG67724.1"/>
    <property type="molecule type" value="Genomic_DNA"/>
</dbReference>
<comment type="caution">
    <text evidence="3">The sequence shown here is derived from an EMBL/GenBank/DDBJ whole genome shotgun (WGS) entry which is preliminary data.</text>
</comment>
<sequence>MIVTLSQTTTSAISSKIENLHKERGEVALGRVLTMLICTTSDNLESTLETANEASREHPCRVIAIVDAERNKHEDPRLDAQVRFGADAGAGEIIILKPYGNLTRHLDTLVIPLLVPDAPVVAWWPTRVPEDPSKDALGAMARNRITDALRAPNPEAAFTALRAHWSSQDVDMSWTRLTRWRALAAALLDQPPHLAVVSARVTGQSHYLPVDLLAAWLAVRLEVPVTLDQKTSEHAITGIYLTREDSSVVSIERHNDEDQAMITQAGAQAQAIAMPMRTLEECLSEELRRLDPDEIYAEVINRGWGMIDHD</sequence>
<proteinExistence type="predicted"/>
<name>A0A261G8J5_9BIFI</name>
<reference evidence="3 4" key="1">
    <citation type="journal article" date="2017" name="BMC Genomics">
        <title>Comparative genomic and phylogenomic analyses of the Bifidobacteriaceae family.</title>
        <authorList>
            <person name="Lugli G.A."/>
            <person name="Milani C."/>
            <person name="Turroni F."/>
            <person name="Duranti S."/>
            <person name="Mancabelli L."/>
            <person name="Mangifesta M."/>
            <person name="Ferrario C."/>
            <person name="Modesto M."/>
            <person name="Mattarelli P."/>
            <person name="Jiri K."/>
            <person name="van Sinderen D."/>
            <person name="Ventura M."/>
        </authorList>
    </citation>
    <scope>NUCLEOTIDE SEQUENCE [LARGE SCALE GENOMIC DNA]</scope>
    <source>
        <strain evidence="3 4">LMG 28769</strain>
    </source>
</reference>
<evidence type="ECO:0000313" key="3">
    <source>
        <dbReference type="EMBL" id="OZG67724.1"/>
    </source>
</evidence>
<dbReference type="AlphaFoldDB" id="A0A261G8J5"/>
<dbReference type="InterPro" id="IPR004555">
    <property type="entry name" value="G6PDH_assembly_OpcA"/>
</dbReference>
<keyword evidence="4" id="KW-1185">Reference proteome</keyword>
<protein>
    <submittedName>
        <fullName evidence="3">OpcA protein</fullName>
    </submittedName>
</protein>
<gene>
    <name evidence="3" type="ORF">BAQU_0368</name>
</gene>